<reference evidence="5 7" key="2">
    <citation type="journal article" date="2012" name="BMC Genomics">
        <title>A comparative genomics perspective on the genetic content of the alkaliphilic haloarchaeon Natrialba magadii ATCC 43099T.</title>
        <authorList>
            <person name="Siddaramappa S."/>
            <person name="Challacombe J.F."/>
            <person name="Decastro R.E."/>
            <person name="Pfeiffer F."/>
            <person name="Sastre D.E."/>
            <person name="Gimenez M.I."/>
            <person name="Paggi R.A."/>
            <person name="Detter J.C."/>
            <person name="Davenport K.W."/>
            <person name="Goodwin L.A."/>
            <person name="Kyrpides N."/>
            <person name="Tapia R."/>
            <person name="Pitluck S."/>
            <person name="Lucas S."/>
            <person name="Woyke T."/>
            <person name="Maupin-Furlow J.A."/>
        </authorList>
    </citation>
    <scope>NUCLEOTIDE SEQUENCE [LARGE SCALE GENOMIC DNA]</scope>
    <source>
        <strain evidence="5">ATCC 43099</strain>
        <strain evidence="7">ATCC 43099 / DSM 3394 / CCM 3739 / CIP 104546 / IAM 13178 / JCM 8861 / NBRC 102185 / NCIMB 2190 / MS3</strain>
    </source>
</reference>
<sequence>MREFVFALEYEPGTNPVADVLADHPDASVRSLSCHVSADSLWRVDLATGSETALAELEAAYETADYFADCLVKDDCGADCEVQVLDRSSDTLVVYTYWDRTDVCTSVPHVAREHLGDGMLFETYREGGRYRWRIVLASDAPIHAFFDALGEEVGECTGMEMLRLTELDPEHGGNGAAAGAETGGVANGALADSLPTEQREALQAAVDRGYYETPRRIDLSELAEELDVPRSTLSYRLRRAEATLATTFVSEADSIEQLAAGL</sequence>
<reference evidence="5" key="4">
    <citation type="submission" date="2016-09" db="EMBL/GenBank/DDBJ databases">
        <authorList>
            <person name="Pfeiffer F."/>
        </authorList>
    </citation>
    <scope>NUCLEOTIDE SEQUENCE</scope>
    <source>
        <strain evidence="5">ATCC 43099</strain>
    </source>
</reference>
<dbReference type="OrthoDB" id="198846at2157"/>
<keyword evidence="7" id="KW-1185">Reference proteome</keyword>
<dbReference type="eggNOG" id="arCOG02274">
    <property type="taxonomic scope" value="Archaea"/>
</dbReference>
<dbReference type="STRING" id="547559.Nmag_3112"/>
<dbReference type="PaxDb" id="547559-Nmag_3112"/>
<dbReference type="PANTHER" id="PTHR34236">
    <property type="entry name" value="DIMETHYL SULFOXIDE REDUCTASE TRANSCRIPTIONAL ACTIVATOR"/>
    <property type="match status" value="1"/>
</dbReference>
<dbReference type="Proteomes" id="UP000011543">
    <property type="component" value="Unassembled WGS sequence"/>
</dbReference>
<evidence type="ECO:0000256" key="2">
    <source>
        <dbReference type="ARBA" id="ARBA00023163"/>
    </source>
</evidence>
<evidence type="ECO:0000313" key="8">
    <source>
        <dbReference type="Proteomes" id="UP000011543"/>
    </source>
</evidence>
<dbReference type="PATRIC" id="fig|547559.17.peg.924"/>
<reference evidence="7" key="1">
    <citation type="submission" date="2010-02" db="EMBL/GenBank/DDBJ databases">
        <title>Complete sequence of chromosome of Natrialba magadii ATCC 43099.</title>
        <authorList>
            <consortium name="US DOE Joint Genome Institute"/>
            <person name="Lucas S."/>
            <person name="Copeland A."/>
            <person name="Lapidus A."/>
            <person name="Cheng J.-F."/>
            <person name="Bruce D."/>
            <person name="Goodwin L."/>
            <person name="Pitluck S."/>
            <person name="Davenport K."/>
            <person name="Saunders E."/>
            <person name="Detter J.C."/>
            <person name="Han C."/>
            <person name="Tapia R."/>
            <person name="Land M."/>
            <person name="Hauser L."/>
            <person name="Kyrpides N."/>
            <person name="Mikhailova N."/>
            <person name="De Castro R.E."/>
            <person name="Maupin-Furlow J.A."/>
            <person name="Woyke T."/>
        </authorList>
    </citation>
    <scope>NUCLEOTIDE SEQUENCE [LARGE SCALE GENOMIC DNA]</scope>
    <source>
        <strain evidence="7">ATCC 43099 / DSM 3394 / CCM 3739 / CIP 104546 / IAM 13178 / JCM 8861 / NBRC 102185 / NCIMB 2190 / MS3</strain>
    </source>
</reference>
<dbReference type="GeneID" id="8825972"/>
<evidence type="ECO:0000259" key="4">
    <source>
        <dbReference type="Pfam" id="PF24281"/>
    </source>
</evidence>
<accession>D3SRP0</accession>
<dbReference type="EMBL" id="CP001932">
    <property type="protein sequence ID" value="ADD06664.1"/>
    <property type="molecule type" value="Genomic_DNA"/>
</dbReference>
<keyword evidence="1" id="KW-0805">Transcription regulation</keyword>
<evidence type="ECO:0000313" key="5">
    <source>
        <dbReference type="EMBL" id="ADD06664.1"/>
    </source>
</evidence>
<evidence type="ECO:0000313" key="7">
    <source>
        <dbReference type="Proteomes" id="UP000001879"/>
    </source>
</evidence>
<dbReference type="AlphaFoldDB" id="D3SRP0"/>
<keyword evidence="2" id="KW-0804">Transcription</keyword>
<evidence type="ECO:0000313" key="6">
    <source>
        <dbReference type="EMBL" id="ELY31875.1"/>
    </source>
</evidence>
<dbReference type="Proteomes" id="UP000001879">
    <property type="component" value="Chromosome"/>
</dbReference>
<dbReference type="KEGG" id="nmg:Nmag_3112"/>
<dbReference type="Pfam" id="PF04967">
    <property type="entry name" value="HTH_10"/>
    <property type="match status" value="1"/>
</dbReference>
<reference evidence="6 8" key="3">
    <citation type="journal article" date="2014" name="PLoS Genet.">
        <title>Phylogenetically driven sequencing of extremely halophilic archaea reveals strategies for static and dynamic osmo-response.</title>
        <authorList>
            <person name="Becker E.A."/>
            <person name="Seitzer P.M."/>
            <person name="Tritt A."/>
            <person name="Larsen D."/>
            <person name="Krusor M."/>
            <person name="Yao A.I."/>
            <person name="Wu D."/>
            <person name="Madern D."/>
            <person name="Eisen J.A."/>
            <person name="Darling A.E."/>
            <person name="Facciotti M.T."/>
        </authorList>
    </citation>
    <scope>NUCLEOTIDE SEQUENCE [LARGE SCALE GENOMIC DNA]</scope>
    <source>
        <strain evidence="8">ATCC 43099 / DSM 3394 / CCM 3739 / CIP 104546 / IAM 13178 / JCM 8861 / NBRC 102185 / NCIMB 2190 / MS3</strain>
        <strain evidence="6">MS-3</strain>
    </source>
</reference>
<evidence type="ECO:0000259" key="3">
    <source>
        <dbReference type="Pfam" id="PF04967"/>
    </source>
</evidence>
<dbReference type="InterPro" id="IPR056529">
    <property type="entry name" value="HVO_2928_N"/>
</dbReference>
<evidence type="ECO:0000256" key="1">
    <source>
        <dbReference type="ARBA" id="ARBA00023015"/>
    </source>
</evidence>
<dbReference type="InterPro" id="IPR007050">
    <property type="entry name" value="HTH_bacterioopsin"/>
</dbReference>
<protein>
    <submittedName>
        <fullName evidence="6">Bacterio-opsin activator HTH domain-containing protein</fullName>
    </submittedName>
    <submittedName>
        <fullName evidence="5">HTH-10 family transcription regulator</fullName>
    </submittedName>
</protein>
<feature type="domain" description="HTH bat-type" evidence="3">
    <location>
        <begin position="197"/>
        <end position="245"/>
    </location>
</feature>
<feature type="domain" description="HVO-2928 N-terminal" evidence="4">
    <location>
        <begin position="3"/>
        <end position="168"/>
    </location>
</feature>
<dbReference type="PANTHER" id="PTHR34236:SF1">
    <property type="entry name" value="DIMETHYL SULFOXIDE REDUCTASE TRANSCRIPTIONAL ACTIVATOR"/>
    <property type="match status" value="1"/>
</dbReference>
<dbReference type="EMBL" id="AOHS01000023">
    <property type="protein sequence ID" value="ELY31875.1"/>
    <property type="molecule type" value="Genomic_DNA"/>
</dbReference>
<proteinExistence type="predicted"/>
<gene>
    <name evidence="5" type="ordered locus">Nmag_3112</name>
    <name evidence="6" type="ORF">C500_04838</name>
</gene>
<dbReference type="RefSeq" id="WP_004214609.1">
    <property type="nucleotide sequence ID" value="NC_013922.1"/>
</dbReference>
<organism evidence="5 7">
    <name type="scientific">Natrialba magadii (strain ATCC 43099 / DSM 3394 / CCM 3739 / CIP 104546 / IAM 13178 / JCM 8861 / NBRC 102185 / NCIMB 2190 / MS3)</name>
    <name type="common">Natronobacterium magadii</name>
    <dbReference type="NCBI Taxonomy" id="547559"/>
    <lineage>
        <taxon>Archaea</taxon>
        <taxon>Methanobacteriati</taxon>
        <taxon>Methanobacteriota</taxon>
        <taxon>Stenosarchaea group</taxon>
        <taxon>Halobacteria</taxon>
        <taxon>Halobacteriales</taxon>
        <taxon>Natrialbaceae</taxon>
        <taxon>Natrialba</taxon>
    </lineage>
</organism>
<dbReference type="Pfam" id="PF24281">
    <property type="entry name" value="HVO_2928_N"/>
    <property type="match status" value="1"/>
</dbReference>
<dbReference type="HOGENOM" id="CLU_096714_0_0_2"/>
<name>D3SRP0_NATMM</name>